<accession>A0A7X9LFJ9</accession>
<protein>
    <submittedName>
        <fullName evidence="1">ComC/BlpC family leader-containing pheromone/bacteriocin</fullName>
    </submittedName>
</protein>
<gene>
    <name evidence="1" type="ORF">HHO37_09920</name>
</gene>
<comment type="caution">
    <text evidence="1">The sequence shown here is derived from an EMBL/GenBank/DDBJ whole genome shotgun (WGS) entry which is preliminary data.</text>
</comment>
<reference evidence="1 2" key="1">
    <citation type="submission" date="2020-04" db="EMBL/GenBank/DDBJ databases">
        <title>MicrobeNet Type strains.</title>
        <authorList>
            <person name="Nicholson A.C."/>
        </authorList>
    </citation>
    <scope>NUCLEOTIDE SEQUENCE [LARGE SCALE GENOMIC DNA]</scope>
    <source>
        <strain evidence="1 2">DSM 22768</strain>
    </source>
</reference>
<name>A0A7X9LFJ9_STRRT</name>
<dbReference type="EMBL" id="JABASA010000030">
    <property type="protein sequence ID" value="NMD49949.1"/>
    <property type="molecule type" value="Genomic_DNA"/>
</dbReference>
<dbReference type="Proteomes" id="UP000532121">
    <property type="component" value="Unassembled WGS sequence"/>
</dbReference>
<evidence type="ECO:0000313" key="2">
    <source>
        <dbReference type="Proteomes" id="UP000532121"/>
    </source>
</evidence>
<dbReference type="RefSeq" id="WP_003086708.1">
    <property type="nucleotide sequence ID" value="NZ_CP043405.1"/>
</dbReference>
<sequence length="66" mass="6633">MNKYILEQFEEIDTKTLSEISGNGYGAQCVLGTVGGTIMGGALFGPGGAAAGFAGSSTAFCYDTVS</sequence>
<dbReference type="InterPro" id="IPR019493">
    <property type="entry name" value="Bacteriocin_IIb_lactacin-rel"/>
</dbReference>
<dbReference type="GO" id="GO:0042742">
    <property type="term" value="P:defense response to bacterium"/>
    <property type="evidence" value="ECO:0007669"/>
    <property type="project" value="InterPro"/>
</dbReference>
<dbReference type="Pfam" id="PF10439">
    <property type="entry name" value="Bacteriocin_IIc"/>
    <property type="match status" value="1"/>
</dbReference>
<dbReference type="AlphaFoldDB" id="A0A7X9LFJ9"/>
<proteinExistence type="predicted"/>
<organism evidence="1 2">
    <name type="scientific">Streptococcus ratti</name>
    <dbReference type="NCBI Taxonomy" id="1341"/>
    <lineage>
        <taxon>Bacteria</taxon>
        <taxon>Bacillati</taxon>
        <taxon>Bacillota</taxon>
        <taxon>Bacilli</taxon>
        <taxon>Lactobacillales</taxon>
        <taxon>Streptococcaceae</taxon>
        <taxon>Streptococcus</taxon>
    </lineage>
</organism>
<evidence type="ECO:0000313" key="1">
    <source>
        <dbReference type="EMBL" id="NMD49949.1"/>
    </source>
</evidence>